<dbReference type="SUPFAM" id="SSF49899">
    <property type="entry name" value="Concanavalin A-like lectins/glucanases"/>
    <property type="match status" value="1"/>
</dbReference>
<proteinExistence type="inferred from homology"/>
<dbReference type="EC" id="3.2.1.91" evidence="3"/>
<dbReference type="GO" id="GO:0016162">
    <property type="term" value="F:cellulose 1,4-beta-cellobiosidase activity"/>
    <property type="evidence" value="ECO:0007669"/>
    <property type="project" value="UniProtKB-EC"/>
</dbReference>
<dbReference type="InterPro" id="IPR001722">
    <property type="entry name" value="Glyco_hydro_7"/>
</dbReference>
<comment type="catalytic activity">
    <reaction evidence="1">
        <text>Hydrolysis of (1-&gt;4)-beta-D-glucosidic linkages in cellulose and cellotetraose, releasing cellobiose from the non-reducing ends of the chains.</text>
        <dbReference type="EC" id="3.2.1.91"/>
    </reaction>
</comment>
<dbReference type="PRINTS" id="PR00734">
    <property type="entry name" value="GLHYDRLASE7"/>
</dbReference>
<evidence type="ECO:0000256" key="7">
    <source>
        <dbReference type="ARBA" id="ARBA00023277"/>
    </source>
</evidence>
<reference evidence="11" key="1">
    <citation type="submission" date="2017-03" db="EMBL/GenBank/DDBJ databases">
        <title>Phytopthora megakarya and P. palmivora, two closely related causual agents of cacao black pod achieved similar genome size and gene model numbers by different mechanisms.</title>
        <authorList>
            <person name="Ali S."/>
            <person name="Shao J."/>
            <person name="Larry D.J."/>
            <person name="Kronmiller B."/>
            <person name="Shen D."/>
            <person name="Strem M.D."/>
            <person name="Melnick R.L."/>
            <person name="Guiltinan M.J."/>
            <person name="Tyler B.M."/>
            <person name="Meinhardt L.W."/>
            <person name="Bailey B.A."/>
        </authorList>
    </citation>
    <scope>NUCLEOTIDE SEQUENCE [LARGE SCALE GENOMIC DNA]</scope>
    <source>
        <strain evidence="11">zdho120</strain>
    </source>
</reference>
<evidence type="ECO:0000313" key="10">
    <source>
        <dbReference type="EMBL" id="OWZ19948.1"/>
    </source>
</evidence>
<keyword evidence="11" id="KW-1185">Reference proteome</keyword>
<dbReference type="PANTHER" id="PTHR33753:SF2">
    <property type="entry name" value="GLYCOSIDE HYDROLASE FAMILY 7 PROTEIN"/>
    <property type="match status" value="1"/>
</dbReference>
<dbReference type="Proteomes" id="UP000198211">
    <property type="component" value="Unassembled WGS sequence"/>
</dbReference>
<evidence type="ECO:0000256" key="6">
    <source>
        <dbReference type="ARBA" id="ARBA00023001"/>
    </source>
</evidence>
<dbReference type="Pfam" id="PF00840">
    <property type="entry name" value="Glyco_hydro_7"/>
    <property type="match status" value="1"/>
</dbReference>
<keyword evidence="5" id="KW-0378">Hydrolase</keyword>
<keyword evidence="8" id="KW-0326">Glycosidase</keyword>
<dbReference type="Gene3D" id="2.70.100.10">
    <property type="entry name" value="Glycoside hydrolase, family 7, domain"/>
    <property type="match status" value="1"/>
</dbReference>
<dbReference type="PANTHER" id="PTHR33753">
    <property type="entry name" value="1,4-BETA-D-GLUCAN CELLOBIOHYDROLASE B"/>
    <property type="match status" value="1"/>
</dbReference>
<comment type="caution">
    <text evidence="10">The sequence shown here is derived from an EMBL/GenBank/DDBJ whole genome shotgun (WGS) entry which is preliminary data.</text>
</comment>
<evidence type="ECO:0000256" key="2">
    <source>
        <dbReference type="ARBA" id="ARBA00006044"/>
    </source>
</evidence>
<evidence type="ECO:0000256" key="4">
    <source>
        <dbReference type="ARBA" id="ARBA00022729"/>
    </source>
</evidence>
<keyword evidence="4" id="KW-0732">Signal</keyword>
<dbReference type="EMBL" id="NBNE01000381">
    <property type="protein sequence ID" value="OWZ19948.1"/>
    <property type="molecule type" value="Genomic_DNA"/>
</dbReference>
<evidence type="ECO:0000256" key="8">
    <source>
        <dbReference type="ARBA" id="ARBA00023295"/>
    </source>
</evidence>
<evidence type="ECO:0000256" key="3">
    <source>
        <dbReference type="ARBA" id="ARBA00012561"/>
    </source>
</evidence>
<evidence type="ECO:0000256" key="5">
    <source>
        <dbReference type="ARBA" id="ARBA00022801"/>
    </source>
</evidence>
<dbReference type="InterPro" id="IPR013320">
    <property type="entry name" value="ConA-like_dom_sf"/>
</dbReference>
<dbReference type="InterPro" id="IPR037019">
    <property type="entry name" value="Glyco_hydro_7_sf"/>
</dbReference>
<dbReference type="OrthoDB" id="412382at2759"/>
<evidence type="ECO:0000313" key="11">
    <source>
        <dbReference type="Proteomes" id="UP000198211"/>
    </source>
</evidence>
<comment type="similarity">
    <text evidence="2">Belongs to the glycosyl hydrolase 7 (cellulase C) family.</text>
</comment>
<keyword evidence="9" id="KW-0624">Polysaccharide degradation</keyword>
<gene>
    <name evidence="10" type="ORF">PHMEG_0005724</name>
</gene>
<evidence type="ECO:0000256" key="9">
    <source>
        <dbReference type="ARBA" id="ARBA00023326"/>
    </source>
</evidence>
<dbReference type="GO" id="GO:0030245">
    <property type="term" value="P:cellulose catabolic process"/>
    <property type="evidence" value="ECO:0007669"/>
    <property type="project" value="UniProtKB-KW"/>
</dbReference>
<keyword evidence="7" id="KW-0119">Carbohydrate metabolism</keyword>
<dbReference type="STRING" id="4795.A0A225WS07"/>
<dbReference type="AlphaFoldDB" id="A0A225WS07"/>
<name>A0A225WS07_9STRA</name>
<accession>A0A225WS07</accession>
<protein>
    <recommendedName>
        <fullName evidence="3">cellulose 1,4-beta-cellobiosidase (non-reducing end)</fullName>
        <ecNumber evidence="3">3.2.1.91</ecNumber>
    </recommendedName>
</protein>
<keyword evidence="6" id="KW-0136">Cellulose degradation</keyword>
<evidence type="ECO:0000256" key="1">
    <source>
        <dbReference type="ARBA" id="ARBA00001641"/>
    </source>
</evidence>
<organism evidence="10 11">
    <name type="scientific">Phytophthora megakarya</name>
    <dbReference type="NCBI Taxonomy" id="4795"/>
    <lineage>
        <taxon>Eukaryota</taxon>
        <taxon>Sar</taxon>
        <taxon>Stramenopiles</taxon>
        <taxon>Oomycota</taxon>
        <taxon>Peronosporomycetes</taxon>
        <taxon>Peronosporales</taxon>
        <taxon>Peronosporaceae</taxon>
        <taxon>Phytophthora</taxon>
    </lineage>
</organism>
<sequence>MTSGNSLNLKLKTPGGVVTRAYMLDASGEKYKQLQLLNQAFSFEVDMSTLSCVSTGALYFLKMDDDGGTSRFPGNTAVAAYGTGYCDAQYQRTVMYINGANLNNSYGACCAEKNIWEANSMTTANPTHSCTIDGQQRCITDEDAVYN</sequence>